<proteinExistence type="predicted"/>
<name>A0A1E5V0S3_9POAL</name>
<reference evidence="2 3" key="1">
    <citation type="submission" date="2016-09" db="EMBL/GenBank/DDBJ databases">
        <title>The draft genome of Dichanthelium oligosanthes: A C3 panicoid grass species.</title>
        <authorList>
            <person name="Studer A.J."/>
            <person name="Schnable J.C."/>
            <person name="Brutnell T.P."/>
        </authorList>
    </citation>
    <scope>NUCLEOTIDE SEQUENCE [LARGE SCALE GENOMIC DNA]</scope>
    <source>
        <strain evidence="3">cv. Kellogg 1175</strain>
        <tissue evidence="2">Leaf</tissue>
    </source>
</reference>
<dbReference type="Proteomes" id="UP000095767">
    <property type="component" value="Unassembled WGS sequence"/>
</dbReference>
<feature type="region of interest" description="Disordered" evidence="1">
    <location>
        <begin position="15"/>
        <end position="43"/>
    </location>
</feature>
<evidence type="ECO:0000313" key="3">
    <source>
        <dbReference type="Proteomes" id="UP000095767"/>
    </source>
</evidence>
<organism evidence="2 3">
    <name type="scientific">Dichanthelium oligosanthes</name>
    <dbReference type="NCBI Taxonomy" id="888268"/>
    <lineage>
        <taxon>Eukaryota</taxon>
        <taxon>Viridiplantae</taxon>
        <taxon>Streptophyta</taxon>
        <taxon>Embryophyta</taxon>
        <taxon>Tracheophyta</taxon>
        <taxon>Spermatophyta</taxon>
        <taxon>Magnoliopsida</taxon>
        <taxon>Liliopsida</taxon>
        <taxon>Poales</taxon>
        <taxon>Poaceae</taxon>
        <taxon>PACMAD clade</taxon>
        <taxon>Panicoideae</taxon>
        <taxon>Panicodae</taxon>
        <taxon>Paniceae</taxon>
        <taxon>Dichantheliinae</taxon>
        <taxon>Dichanthelium</taxon>
    </lineage>
</organism>
<gene>
    <name evidence="2" type="ORF">BAE44_0020244</name>
</gene>
<evidence type="ECO:0000256" key="1">
    <source>
        <dbReference type="SAM" id="MobiDB-lite"/>
    </source>
</evidence>
<protein>
    <submittedName>
        <fullName evidence="2">Uncharacterized protein</fullName>
    </submittedName>
</protein>
<dbReference type="OrthoDB" id="696260at2759"/>
<evidence type="ECO:0000313" key="2">
    <source>
        <dbReference type="EMBL" id="OEL18739.1"/>
    </source>
</evidence>
<dbReference type="EMBL" id="LWDX02055804">
    <property type="protein sequence ID" value="OEL18739.1"/>
    <property type="molecule type" value="Genomic_DNA"/>
</dbReference>
<accession>A0A1E5V0S3</accession>
<sequence>MTWPTGGPQLVDMVIKNPFFGTPPSSSSVDGLPTDPTPEGSMS</sequence>
<comment type="caution">
    <text evidence="2">The sequence shown here is derived from an EMBL/GenBank/DDBJ whole genome shotgun (WGS) entry which is preliminary data.</text>
</comment>
<dbReference type="AlphaFoldDB" id="A0A1E5V0S3"/>
<keyword evidence="3" id="KW-1185">Reference proteome</keyword>